<dbReference type="EMBL" id="QPJB01000007">
    <property type="protein sequence ID" value="RCW33346.1"/>
    <property type="molecule type" value="Genomic_DNA"/>
</dbReference>
<dbReference type="EMBL" id="QNSA01000007">
    <property type="protein sequence ID" value="RBP72419.1"/>
    <property type="molecule type" value="Genomic_DNA"/>
</dbReference>
<comment type="caution">
    <text evidence="2">The sequence shown here is derived from an EMBL/GenBank/DDBJ whole genome shotgun (WGS) entry which is preliminary data.</text>
</comment>
<dbReference type="Proteomes" id="UP000253065">
    <property type="component" value="Unassembled WGS sequence"/>
</dbReference>
<sequence length="159" mass="17827">MRLKDPVEVFLLYLMHQWMESAPDNGRKGLYQGEPKVNSQMMRAAYILKTIGFAEEDKVFNKLAVHCRRNDGHSYISKDGGWMEKPLELGGGWYFEGGTSLVQKQDILSSLTKIGYSPTFVSAADTFVAGKPVSDFFPTDEEAKLLLSQIKLQASSKNL</sequence>
<keyword evidence="4" id="KW-1185">Reference proteome</keyword>
<evidence type="ECO:0000313" key="1">
    <source>
        <dbReference type="EMBL" id="RBP72419.1"/>
    </source>
</evidence>
<protein>
    <submittedName>
        <fullName evidence="2">Uncharacterized protein</fullName>
    </submittedName>
</protein>
<evidence type="ECO:0000313" key="4">
    <source>
        <dbReference type="Proteomes" id="UP000253065"/>
    </source>
</evidence>
<reference evidence="2 3" key="1">
    <citation type="submission" date="2018-07" db="EMBL/GenBank/DDBJ databases">
        <title>Freshwater and sediment microbial communities from various areas in North America, analyzing microbe dynamics in response to fracking.</title>
        <authorList>
            <person name="Lamendella R."/>
        </authorList>
    </citation>
    <scope>NUCLEOTIDE SEQUENCE [LARGE SCALE GENOMIC DNA]</scope>
    <source>
        <strain evidence="2 3">114E</strain>
        <strain evidence="1 4">114E_o</strain>
    </source>
</reference>
<evidence type="ECO:0000313" key="2">
    <source>
        <dbReference type="EMBL" id="RCW33346.1"/>
    </source>
</evidence>
<dbReference type="RefSeq" id="WP_113879944.1">
    <property type="nucleotide sequence ID" value="NZ_QNSA01000007.1"/>
</dbReference>
<gene>
    <name evidence="2" type="ORF">DET51_10717</name>
    <name evidence="1" type="ORF">DET64_10717</name>
</gene>
<accession>A0A368UX09</accession>
<proteinExistence type="predicted"/>
<organism evidence="2 3">
    <name type="scientific">Marinobacter nauticus</name>
    <name type="common">Marinobacter hydrocarbonoclasticus</name>
    <name type="synonym">Marinobacter aquaeolei</name>
    <dbReference type="NCBI Taxonomy" id="2743"/>
    <lineage>
        <taxon>Bacteria</taxon>
        <taxon>Pseudomonadati</taxon>
        <taxon>Pseudomonadota</taxon>
        <taxon>Gammaproteobacteria</taxon>
        <taxon>Pseudomonadales</taxon>
        <taxon>Marinobacteraceae</taxon>
        <taxon>Marinobacter</taxon>
    </lineage>
</organism>
<dbReference type="AlphaFoldDB" id="A0A368UX09"/>
<dbReference type="Proteomes" id="UP000252795">
    <property type="component" value="Unassembled WGS sequence"/>
</dbReference>
<evidence type="ECO:0000313" key="3">
    <source>
        <dbReference type="Proteomes" id="UP000252795"/>
    </source>
</evidence>
<name>A0A368UX09_MARNT</name>